<dbReference type="RefSeq" id="WP_083396825.1">
    <property type="nucleotide sequence ID" value="NZ_CP047056.1"/>
</dbReference>
<dbReference type="PANTHER" id="PTHR10000">
    <property type="entry name" value="PHOSPHOSERINE PHOSPHATASE"/>
    <property type="match status" value="1"/>
</dbReference>
<sequence>MAKYTLDSLPVEQNKYKVITLDLDDTLLRSDKSISETNKRVLQKAQQQGFSIAIATGRHPKSAVRVMTELGCLNENSYAVCFNGSCVVRLSEYIAHNSIVGYPTVFRTTASGKLAKVVTAFAHSFKGARVHGYSVSRGLVIEDHNKYTQIEIDTSDVGFEEDDFMKISDHEEFFKIMIVGEEEVIDKVKSKLPESLTSVFNVVRSNPNFLEFIPNKSSKGTGLKSLCIRLGYPVESSIAFGDAENDLHMIQTAGLGVAMENGFDVVKAAADVVTKTNDEDGVALVIEKFLK</sequence>
<dbReference type="NCBIfam" id="TIGR00099">
    <property type="entry name" value="Cof-subfamily"/>
    <property type="match status" value="1"/>
</dbReference>
<dbReference type="SFLD" id="SFLDG01140">
    <property type="entry name" value="C2.B:_Phosphomannomutase_and_P"/>
    <property type="match status" value="1"/>
</dbReference>
<dbReference type="CDD" id="cd07516">
    <property type="entry name" value="HAD_Pase"/>
    <property type="match status" value="1"/>
</dbReference>
<dbReference type="Proteomes" id="UP000243374">
    <property type="component" value="Unassembled WGS sequence"/>
</dbReference>
<dbReference type="InterPro" id="IPR000150">
    <property type="entry name" value="Cof"/>
</dbReference>
<dbReference type="OrthoDB" id="9781413at2"/>
<name>A0A662Z5S8_9GAMM</name>
<dbReference type="AlphaFoldDB" id="A0A662Z5S8"/>
<dbReference type="PANTHER" id="PTHR10000:SF8">
    <property type="entry name" value="HAD SUPERFAMILY HYDROLASE-LIKE, TYPE 3"/>
    <property type="match status" value="1"/>
</dbReference>
<proteinExistence type="predicted"/>
<dbReference type="GO" id="GO:0000287">
    <property type="term" value="F:magnesium ion binding"/>
    <property type="evidence" value="ECO:0007669"/>
    <property type="project" value="TreeGrafter"/>
</dbReference>
<dbReference type="EMBL" id="FOSF01000001">
    <property type="protein sequence ID" value="SFJ73263.1"/>
    <property type="molecule type" value="Genomic_DNA"/>
</dbReference>
<dbReference type="Pfam" id="PF08282">
    <property type="entry name" value="Hydrolase_3"/>
    <property type="match status" value="1"/>
</dbReference>
<evidence type="ECO:0000313" key="2">
    <source>
        <dbReference type="Proteomes" id="UP000243374"/>
    </source>
</evidence>
<dbReference type="InterPro" id="IPR036412">
    <property type="entry name" value="HAD-like_sf"/>
</dbReference>
<accession>A0A662Z5S8</accession>
<dbReference type="InterPro" id="IPR023214">
    <property type="entry name" value="HAD_sf"/>
</dbReference>
<keyword evidence="2" id="KW-1185">Reference proteome</keyword>
<dbReference type="InterPro" id="IPR006379">
    <property type="entry name" value="HAD-SF_hydro_IIB"/>
</dbReference>
<reference evidence="1 2" key="1">
    <citation type="submission" date="2016-10" db="EMBL/GenBank/DDBJ databases">
        <authorList>
            <person name="Varghese N."/>
            <person name="Submissions S."/>
        </authorList>
    </citation>
    <scope>NUCLEOTIDE SEQUENCE [LARGE SCALE GENOMIC DNA]</scope>
    <source>
        <strain evidence="1 2">22B</strain>
    </source>
</reference>
<dbReference type="GO" id="GO:0005829">
    <property type="term" value="C:cytosol"/>
    <property type="evidence" value="ECO:0007669"/>
    <property type="project" value="TreeGrafter"/>
</dbReference>
<protein>
    <submittedName>
        <fullName evidence="1">Uncharacterized protein</fullName>
    </submittedName>
</protein>
<dbReference type="SFLD" id="SFLDS00003">
    <property type="entry name" value="Haloacid_Dehalogenase"/>
    <property type="match status" value="1"/>
</dbReference>
<gene>
    <name evidence="1" type="ORF">SAMN04487865_100172</name>
</gene>
<dbReference type="PROSITE" id="PS01229">
    <property type="entry name" value="COF_2"/>
    <property type="match status" value="1"/>
</dbReference>
<dbReference type="NCBIfam" id="TIGR01484">
    <property type="entry name" value="HAD-SF-IIB"/>
    <property type="match status" value="1"/>
</dbReference>
<evidence type="ECO:0000313" key="1">
    <source>
        <dbReference type="EMBL" id="SFJ73263.1"/>
    </source>
</evidence>
<dbReference type="GO" id="GO:0016791">
    <property type="term" value="F:phosphatase activity"/>
    <property type="evidence" value="ECO:0007669"/>
    <property type="project" value="TreeGrafter"/>
</dbReference>
<organism evidence="1 2">
    <name type="scientific">Succinivibrio dextrinosolvens</name>
    <dbReference type="NCBI Taxonomy" id="83771"/>
    <lineage>
        <taxon>Bacteria</taxon>
        <taxon>Pseudomonadati</taxon>
        <taxon>Pseudomonadota</taxon>
        <taxon>Gammaproteobacteria</taxon>
        <taxon>Aeromonadales</taxon>
        <taxon>Succinivibrionaceae</taxon>
        <taxon>Succinivibrio</taxon>
    </lineage>
</organism>
<dbReference type="SUPFAM" id="SSF56784">
    <property type="entry name" value="HAD-like"/>
    <property type="match status" value="1"/>
</dbReference>
<dbReference type="Gene3D" id="3.40.50.1000">
    <property type="entry name" value="HAD superfamily/HAD-like"/>
    <property type="match status" value="1"/>
</dbReference>
<dbReference type="Gene3D" id="3.30.1240.10">
    <property type="match status" value="1"/>
</dbReference>